<evidence type="ECO:0000313" key="4">
    <source>
        <dbReference type="Proteomes" id="UP001172684"/>
    </source>
</evidence>
<feature type="compositionally biased region" description="Basic and acidic residues" evidence="2">
    <location>
        <begin position="235"/>
        <end position="250"/>
    </location>
</feature>
<dbReference type="SUPFAM" id="SSF52768">
    <property type="entry name" value="Arginase/deacetylase"/>
    <property type="match status" value="1"/>
</dbReference>
<keyword evidence="1" id="KW-0175">Coiled coil</keyword>
<evidence type="ECO:0000256" key="2">
    <source>
        <dbReference type="SAM" id="MobiDB-lite"/>
    </source>
</evidence>
<dbReference type="InterPro" id="IPR023696">
    <property type="entry name" value="Ureohydrolase_dom_sf"/>
</dbReference>
<sequence length="259" mass="28974">MLSIDSTEASNRMGVELKLVQREVDVLQQAEERRRGSIVASAHRGFKQAVSQANAETLNELSRHCQSLQNDNEELRAVLEQFQKVPPRLLACGSIYAAVLRSAFTKEVSDSSGCALLDDLPVNGSLQSRKVAYVYDSDAGSYAYVAGHPMKPHRIRMAHSLVMNYGLCTKMKICVVNSSVFVIRFNGKTVAPVMINFQKAQLLVVKILSDASGRRVHSQELPYLKVLWDRKLQEDDSATEKKTETSRNWDDDGQPTWTD</sequence>
<feature type="region of interest" description="Disordered" evidence="2">
    <location>
        <begin position="235"/>
        <end position="259"/>
    </location>
</feature>
<evidence type="ECO:0000256" key="1">
    <source>
        <dbReference type="SAM" id="Coils"/>
    </source>
</evidence>
<evidence type="ECO:0000313" key="3">
    <source>
        <dbReference type="EMBL" id="KAJ9664603.1"/>
    </source>
</evidence>
<protein>
    <submittedName>
        <fullName evidence="3">Uncharacterized protein</fullName>
    </submittedName>
</protein>
<dbReference type="InterPro" id="IPR037138">
    <property type="entry name" value="His_deacetylse_dom_sf"/>
</dbReference>
<name>A0ABQ9NQP8_9PEZI</name>
<dbReference type="Gene3D" id="3.40.800.20">
    <property type="entry name" value="Histone deacetylase domain"/>
    <property type="match status" value="1"/>
</dbReference>
<gene>
    <name evidence="3" type="ORF">H2201_005115</name>
</gene>
<reference evidence="3" key="1">
    <citation type="submission" date="2022-10" db="EMBL/GenBank/DDBJ databases">
        <title>Culturing micro-colonial fungi from biological soil crusts in the Mojave desert and describing Neophaeococcomyces mojavensis, and introducing the new genera and species Taxawa tesnikishii.</title>
        <authorList>
            <person name="Kurbessoian T."/>
            <person name="Stajich J.E."/>
        </authorList>
    </citation>
    <scope>NUCLEOTIDE SEQUENCE</scope>
    <source>
        <strain evidence="3">TK_1</strain>
    </source>
</reference>
<proteinExistence type="predicted"/>
<organism evidence="3 4">
    <name type="scientific">Coniosporium apollinis</name>
    <dbReference type="NCBI Taxonomy" id="61459"/>
    <lineage>
        <taxon>Eukaryota</taxon>
        <taxon>Fungi</taxon>
        <taxon>Dikarya</taxon>
        <taxon>Ascomycota</taxon>
        <taxon>Pezizomycotina</taxon>
        <taxon>Dothideomycetes</taxon>
        <taxon>Dothideomycetes incertae sedis</taxon>
        <taxon>Coniosporium</taxon>
    </lineage>
</organism>
<accession>A0ABQ9NQP8</accession>
<dbReference type="Proteomes" id="UP001172684">
    <property type="component" value="Unassembled WGS sequence"/>
</dbReference>
<dbReference type="EMBL" id="JAPDRL010000036">
    <property type="protein sequence ID" value="KAJ9664603.1"/>
    <property type="molecule type" value="Genomic_DNA"/>
</dbReference>
<comment type="caution">
    <text evidence="3">The sequence shown here is derived from an EMBL/GenBank/DDBJ whole genome shotgun (WGS) entry which is preliminary data.</text>
</comment>
<keyword evidence="4" id="KW-1185">Reference proteome</keyword>
<feature type="coiled-coil region" evidence="1">
    <location>
        <begin position="58"/>
        <end position="85"/>
    </location>
</feature>